<dbReference type="PANTHER" id="PTHR43429:SF3">
    <property type="entry name" value="NITRITE REDUCTASE [NAD(P)H]"/>
    <property type="match status" value="1"/>
</dbReference>
<dbReference type="InterPro" id="IPR041364">
    <property type="entry name" value="Rbx-bd"/>
</dbReference>
<dbReference type="Pfam" id="PF07992">
    <property type="entry name" value="Pyr_redox_2"/>
    <property type="match status" value="1"/>
</dbReference>
<gene>
    <name evidence="11" type="ORF">ISO4_00942</name>
</gene>
<protein>
    <submittedName>
        <fullName evidence="11">Rubredoxin reductase</fullName>
    </submittedName>
</protein>
<dbReference type="Gene3D" id="3.30.390.120">
    <property type="match status" value="1"/>
</dbReference>
<feature type="domain" description="Rubredoxin binding" evidence="10">
    <location>
        <begin position="309"/>
        <end position="379"/>
    </location>
</feature>
<comment type="caution">
    <text evidence="11">The sequence shown here is derived from an EMBL/GenBank/DDBJ whole genome shotgun (WGS) entry which is preliminary data.</text>
</comment>
<evidence type="ECO:0000256" key="8">
    <source>
        <dbReference type="ARBA" id="ARBA00023027"/>
    </source>
</evidence>
<keyword evidence="4" id="KW-0963">Cytoplasm</keyword>
<dbReference type="EMBL" id="ARXR01000005">
    <property type="protein sequence ID" value="MBF5052340.1"/>
    <property type="molecule type" value="Genomic_DNA"/>
</dbReference>
<comment type="similarity">
    <text evidence="3">Belongs to the FAD-dependent oxidoreductase family.</text>
</comment>
<dbReference type="InterPro" id="IPR036188">
    <property type="entry name" value="FAD/NAD-bd_sf"/>
</dbReference>
<name>A0ABS0ADW5_9GAMM</name>
<keyword evidence="8" id="KW-0520">NAD</keyword>
<comment type="cofactor">
    <cofactor evidence="1">
        <name>FAD</name>
        <dbReference type="ChEBI" id="CHEBI:57692"/>
    </cofactor>
</comment>
<keyword evidence="6" id="KW-0274">FAD</keyword>
<keyword evidence="5" id="KW-0285">Flavoprotein</keyword>
<dbReference type="Proteomes" id="UP000644441">
    <property type="component" value="Unassembled WGS sequence"/>
</dbReference>
<dbReference type="PRINTS" id="PR00411">
    <property type="entry name" value="PNDRDTASEI"/>
</dbReference>
<comment type="subcellular location">
    <subcellularLocation>
        <location evidence="2">Cytoplasm</location>
    </subcellularLocation>
</comment>
<evidence type="ECO:0000256" key="5">
    <source>
        <dbReference type="ARBA" id="ARBA00022630"/>
    </source>
</evidence>
<accession>A0ABS0ADW5</accession>
<evidence type="ECO:0000256" key="6">
    <source>
        <dbReference type="ARBA" id="ARBA00022827"/>
    </source>
</evidence>
<dbReference type="Gene3D" id="3.50.50.60">
    <property type="entry name" value="FAD/NAD(P)-binding domain"/>
    <property type="match status" value="2"/>
</dbReference>
<dbReference type="RefSeq" id="WP_194855324.1">
    <property type="nucleotide sequence ID" value="NZ_ARXR01000005.1"/>
</dbReference>
<evidence type="ECO:0000259" key="9">
    <source>
        <dbReference type="Pfam" id="PF07992"/>
    </source>
</evidence>
<dbReference type="PANTHER" id="PTHR43429">
    <property type="entry name" value="PYRIDINE NUCLEOTIDE-DISULFIDE OXIDOREDUCTASE DOMAIN-CONTAINING"/>
    <property type="match status" value="1"/>
</dbReference>
<sequence>MNPIVIIGSGLAGFNTVKEFRKLDKETPVVVLTADDGRNYSKPMLSTGFTKEKTADELAMATPEQVAEQFNVTVRTGVHVAGIDTDKQRVLLPDDHLDYSSLVLALGADTWTPPLEGDAVGEVFSVNDLMDYGRFRQALEGKREVTILGGGLIGCEFANDLSNGGFQVSLVEPMGRCLPMLLPEPASAAVGRGLEDLGVRFHFGPLAKAVHHGKDNPDKLVTELSDGTHLESDVVLAAIGLRPRIGIAKDAGLKTNRGILTDQSLRTSADNVYALGDCAEVQGHVLPYVLPLMASARALAKTLAGEPTPVSYGVMPVTIKTPACPVVVCPVPEELEGDWETEEEGNTVKALFRDRDGNLRGYALTGDAVKEKMKLNKELPALMP</sequence>
<keyword evidence="12" id="KW-1185">Reference proteome</keyword>
<feature type="domain" description="FAD/NAD(P)-binding" evidence="9">
    <location>
        <begin position="4"/>
        <end position="282"/>
    </location>
</feature>
<evidence type="ECO:0000256" key="4">
    <source>
        <dbReference type="ARBA" id="ARBA00022490"/>
    </source>
</evidence>
<keyword evidence="7" id="KW-0560">Oxidoreductase</keyword>
<evidence type="ECO:0000313" key="12">
    <source>
        <dbReference type="Proteomes" id="UP000644441"/>
    </source>
</evidence>
<dbReference type="SUPFAM" id="SSF51905">
    <property type="entry name" value="FAD/NAD(P)-binding domain"/>
    <property type="match status" value="2"/>
</dbReference>
<evidence type="ECO:0000259" key="10">
    <source>
        <dbReference type="Pfam" id="PF18113"/>
    </source>
</evidence>
<organism evidence="11 12">
    <name type="scientific">Alloalcanivorax venustensis ISO4</name>
    <dbReference type="NCBI Taxonomy" id="1177184"/>
    <lineage>
        <taxon>Bacteria</taxon>
        <taxon>Pseudomonadati</taxon>
        <taxon>Pseudomonadota</taxon>
        <taxon>Gammaproteobacteria</taxon>
        <taxon>Oceanospirillales</taxon>
        <taxon>Alcanivoracaceae</taxon>
        <taxon>Alloalcanivorax</taxon>
    </lineage>
</organism>
<evidence type="ECO:0000313" key="11">
    <source>
        <dbReference type="EMBL" id="MBF5052340.1"/>
    </source>
</evidence>
<dbReference type="PRINTS" id="PR00368">
    <property type="entry name" value="FADPNR"/>
</dbReference>
<evidence type="ECO:0000256" key="7">
    <source>
        <dbReference type="ARBA" id="ARBA00023002"/>
    </source>
</evidence>
<evidence type="ECO:0000256" key="1">
    <source>
        <dbReference type="ARBA" id="ARBA00001974"/>
    </source>
</evidence>
<dbReference type="InterPro" id="IPR023753">
    <property type="entry name" value="FAD/NAD-binding_dom"/>
</dbReference>
<evidence type="ECO:0000256" key="2">
    <source>
        <dbReference type="ARBA" id="ARBA00004496"/>
    </source>
</evidence>
<proteinExistence type="inferred from homology"/>
<dbReference type="InterPro" id="IPR050260">
    <property type="entry name" value="FAD-bd_OxRdtase"/>
</dbReference>
<reference evidence="11 12" key="1">
    <citation type="submission" date="2012-09" db="EMBL/GenBank/DDBJ databases">
        <title>Genome Sequence of alkane-degrading Bacterium Alcanivorax venustensis ISO4.</title>
        <authorList>
            <person name="Lai Q."/>
            <person name="Shao Z."/>
        </authorList>
    </citation>
    <scope>NUCLEOTIDE SEQUENCE [LARGE SCALE GENOMIC DNA]</scope>
    <source>
        <strain evidence="11 12">ISO4</strain>
    </source>
</reference>
<evidence type="ECO:0000256" key="3">
    <source>
        <dbReference type="ARBA" id="ARBA00006442"/>
    </source>
</evidence>
<dbReference type="Pfam" id="PF18113">
    <property type="entry name" value="Rbx_binding"/>
    <property type="match status" value="1"/>
</dbReference>